<evidence type="ECO:0000256" key="20">
    <source>
        <dbReference type="SAM" id="SignalP"/>
    </source>
</evidence>
<keyword evidence="13" id="KW-0460">Magnesium</keyword>
<keyword evidence="24" id="KW-1185">Reference proteome</keyword>
<dbReference type="GO" id="GO:0004521">
    <property type="term" value="F:RNA endonuclease activity"/>
    <property type="evidence" value="ECO:0007669"/>
    <property type="project" value="InterPro"/>
</dbReference>
<dbReference type="GO" id="GO:0051082">
    <property type="term" value="F:unfolded protein binding"/>
    <property type="evidence" value="ECO:0007669"/>
    <property type="project" value="TreeGrafter"/>
</dbReference>
<dbReference type="GO" id="GO:0046872">
    <property type="term" value="F:metal ion binding"/>
    <property type="evidence" value="ECO:0007669"/>
    <property type="project" value="UniProtKB-KW"/>
</dbReference>
<feature type="region of interest" description="Disordered" evidence="19">
    <location>
        <begin position="412"/>
        <end position="431"/>
    </location>
</feature>
<evidence type="ECO:0000256" key="1">
    <source>
        <dbReference type="ARBA" id="ARBA00001946"/>
    </source>
</evidence>
<comment type="catalytic activity">
    <reaction evidence="18">
        <text>L-seryl-[protein] + ATP = O-phospho-L-seryl-[protein] + ADP + H(+)</text>
        <dbReference type="Rhea" id="RHEA:17989"/>
        <dbReference type="Rhea" id="RHEA-COMP:9863"/>
        <dbReference type="Rhea" id="RHEA-COMP:11604"/>
        <dbReference type="ChEBI" id="CHEBI:15378"/>
        <dbReference type="ChEBI" id="CHEBI:29999"/>
        <dbReference type="ChEBI" id="CHEBI:30616"/>
        <dbReference type="ChEBI" id="CHEBI:83421"/>
        <dbReference type="ChEBI" id="CHEBI:456216"/>
        <dbReference type="EC" id="2.7.11.1"/>
    </reaction>
    <physiologicalReaction direction="left-to-right" evidence="18">
        <dbReference type="Rhea" id="RHEA:17990"/>
    </physiologicalReaction>
</comment>
<name>A0A0C9WE59_9AGAM</name>
<dbReference type="InterPro" id="IPR010513">
    <property type="entry name" value="KEN_dom"/>
</dbReference>
<evidence type="ECO:0000313" key="23">
    <source>
        <dbReference type="EMBL" id="KIJ63631.1"/>
    </source>
</evidence>
<evidence type="ECO:0000256" key="12">
    <source>
        <dbReference type="ARBA" id="ARBA00022840"/>
    </source>
</evidence>
<keyword evidence="6" id="KW-0812">Transmembrane</keyword>
<dbReference type="OrthoDB" id="63989at2759"/>
<dbReference type="InterPro" id="IPR000719">
    <property type="entry name" value="Prot_kinase_dom"/>
</dbReference>
<evidence type="ECO:0000256" key="13">
    <source>
        <dbReference type="ARBA" id="ARBA00022842"/>
    </source>
</evidence>
<accession>A0A0C9WE59</accession>
<keyword evidence="14" id="KW-1133">Transmembrane helix</keyword>
<feature type="chain" id="PRO_5002205912" description="non-specific serine/threonine protein kinase" evidence="20">
    <location>
        <begin position="21"/>
        <end position="1211"/>
    </location>
</feature>
<dbReference type="CDD" id="cd10422">
    <property type="entry name" value="RNase_Ire1"/>
    <property type="match status" value="1"/>
</dbReference>
<dbReference type="Gene3D" id="2.130.10.10">
    <property type="entry name" value="YVTN repeat-like/Quinoprotein amine dehydrogenase"/>
    <property type="match status" value="1"/>
</dbReference>
<comment type="catalytic activity">
    <reaction evidence="17">
        <text>L-threonyl-[protein] + ATP = O-phospho-L-threonyl-[protein] + ADP + H(+)</text>
        <dbReference type="Rhea" id="RHEA:46608"/>
        <dbReference type="Rhea" id="RHEA-COMP:11060"/>
        <dbReference type="Rhea" id="RHEA-COMP:11605"/>
        <dbReference type="ChEBI" id="CHEBI:15378"/>
        <dbReference type="ChEBI" id="CHEBI:30013"/>
        <dbReference type="ChEBI" id="CHEBI:30616"/>
        <dbReference type="ChEBI" id="CHEBI:61977"/>
        <dbReference type="ChEBI" id="CHEBI:456216"/>
        <dbReference type="EC" id="2.7.11.1"/>
    </reaction>
    <physiologicalReaction direction="left-to-right" evidence="17">
        <dbReference type="Rhea" id="RHEA:46609"/>
    </physiologicalReaction>
</comment>
<feature type="region of interest" description="Disordered" evidence="19">
    <location>
        <begin position="626"/>
        <end position="755"/>
    </location>
</feature>
<feature type="region of interest" description="Disordered" evidence="19">
    <location>
        <begin position="964"/>
        <end position="988"/>
    </location>
</feature>
<evidence type="ECO:0000256" key="19">
    <source>
        <dbReference type="SAM" id="MobiDB-lite"/>
    </source>
</evidence>
<dbReference type="FunFam" id="1.10.510.10:FF:000572">
    <property type="entry name" value="Serine/threonine-protein kinase/endoribonuclease IRE1"/>
    <property type="match status" value="1"/>
</dbReference>
<keyword evidence="10" id="KW-0418">Kinase</keyword>
<evidence type="ECO:0000256" key="9">
    <source>
        <dbReference type="ARBA" id="ARBA00022741"/>
    </source>
</evidence>
<dbReference type="EC" id="2.7.11.1" evidence="3"/>
<feature type="compositionally biased region" description="Pro residues" evidence="19">
    <location>
        <begin position="638"/>
        <end position="648"/>
    </location>
</feature>
<dbReference type="InterPro" id="IPR008271">
    <property type="entry name" value="Ser/Thr_kinase_AS"/>
</dbReference>
<evidence type="ECO:0000256" key="11">
    <source>
        <dbReference type="ARBA" id="ARBA00022801"/>
    </source>
</evidence>
<dbReference type="InterPro" id="IPR015943">
    <property type="entry name" value="WD40/YVTN_repeat-like_dom_sf"/>
</dbReference>
<dbReference type="InterPro" id="IPR038357">
    <property type="entry name" value="KEN_sf"/>
</dbReference>
<evidence type="ECO:0000256" key="10">
    <source>
        <dbReference type="ARBA" id="ARBA00022777"/>
    </source>
</evidence>
<feature type="domain" description="Protein kinase" evidence="21">
    <location>
        <begin position="771"/>
        <end position="1073"/>
    </location>
</feature>
<dbReference type="GO" id="GO:0016787">
    <property type="term" value="F:hydrolase activity"/>
    <property type="evidence" value="ECO:0007669"/>
    <property type="project" value="UniProtKB-KW"/>
</dbReference>
<dbReference type="Gene3D" id="1.10.510.10">
    <property type="entry name" value="Transferase(Phosphotransferase) domain 1"/>
    <property type="match status" value="1"/>
</dbReference>
<feature type="compositionally biased region" description="Basic residues" evidence="19">
    <location>
        <begin position="693"/>
        <end position="708"/>
    </location>
</feature>
<keyword evidence="5" id="KW-0808">Transferase</keyword>
<keyword evidence="16" id="KW-0325">Glycoprotein</keyword>
<dbReference type="PROSITE" id="PS50011">
    <property type="entry name" value="PROTEIN_KINASE_DOM"/>
    <property type="match status" value="1"/>
</dbReference>
<dbReference type="GO" id="GO:0070059">
    <property type="term" value="P:intrinsic apoptotic signaling pathway in response to endoplasmic reticulum stress"/>
    <property type="evidence" value="ECO:0007669"/>
    <property type="project" value="TreeGrafter"/>
</dbReference>
<comment type="cofactor">
    <cofactor evidence="1">
        <name>Mg(2+)</name>
        <dbReference type="ChEBI" id="CHEBI:18420"/>
    </cofactor>
</comment>
<keyword evidence="15" id="KW-0472">Membrane</keyword>
<dbReference type="SUPFAM" id="SSF56112">
    <property type="entry name" value="Protein kinase-like (PK-like)"/>
    <property type="match status" value="1"/>
</dbReference>
<protein>
    <recommendedName>
        <fullName evidence="3">non-specific serine/threonine protein kinase</fullName>
        <ecNumber evidence="3">2.7.11.1</ecNumber>
    </recommendedName>
</protein>
<dbReference type="InterPro" id="IPR011009">
    <property type="entry name" value="Kinase-like_dom_sf"/>
</dbReference>
<dbReference type="SMART" id="SM00220">
    <property type="entry name" value="S_TKc"/>
    <property type="match status" value="1"/>
</dbReference>
<evidence type="ECO:0000256" key="3">
    <source>
        <dbReference type="ARBA" id="ARBA00012513"/>
    </source>
</evidence>
<dbReference type="GO" id="GO:0006397">
    <property type="term" value="P:mRNA processing"/>
    <property type="evidence" value="ECO:0007669"/>
    <property type="project" value="InterPro"/>
</dbReference>
<dbReference type="Pfam" id="PF06479">
    <property type="entry name" value="Ribonuc_2-5A"/>
    <property type="match status" value="1"/>
</dbReference>
<dbReference type="GO" id="GO:0005524">
    <property type="term" value="F:ATP binding"/>
    <property type="evidence" value="ECO:0007669"/>
    <property type="project" value="UniProtKB-KW"/>
</dbReference>
<dbReference type="PANTHER" id="PTHR13954:SF6">
    <property type="entry name" value="NON-SPECIFIC SERINE_THREONINE PROTEIN KINASE"/>
    <property type="match status" value="1"/>
</dbReference>
<organism evidence="23 24">
    <name type="scientific">Hydnomerulius pinastri MD-312</name>
    <dbReference type="NCBI Taxonomy" id="994086"/>
    <lineage>
        <taxon>Eukaryota</taxon>
        <taxon>Fungi</taxon>
        <taxon>Dikarya</taxon>
        <taxon>Basidiomycota</taxon>
        <taxon>Agaricomycotina</taxon>
        <taxon>Agaricomycetes</taxon>
        <taxon>Agaricomycetidae</taxon>
        <taxon>Boletales</taxon>
        <taxon>Boletales incertae sedis</taxon>
        <taxon>Leucogyrophana</taxon>
    </lineage>
</organism>
<dbReference type="Gene3D" id="3.30.200.20">
    <property type="entry name" value="Phosphorylase Kinase, domain 1"/>
    <property type="match status" value="1"/>
</dbReference>
<reference evidence="23 24" key="1">
    <citation type="submission" date="2014-04" db="EMBL/GenBank/DDBJ databases">
        <title>Evolutionary Origins and Diversification of the Mycorrhizal Mutualists.</title>
        <authorList>
            <consortium name="DOE Joint Genome Institute"/>
            <consortium name="Mycorrhizal Genomics Consortium"/>
            <person name="Kohler A."/>
            <person name="Kuo A."/>
            <person name="Nagy L.G."/>
            <person name="Floudas D."/>
            <person name="Copeland A."/>
            <person name="Barry K.W."/>
            <person name="Cichocki N."/>
            <person name="Veneault-Fourrey C."/>
            <person name="LaButti K."/>
            <person name="Lindquist E.A."/>
            <person name="Lipzen A."/>
            <person name="Lundell T."/>
            <person name="Morin E."/>
            <person name="Murat C."/>
            <person name="Riley R."/>
            <person name="Ohm R."/>
            <person name="Sun H."/>
            <person name="Tunlid A."/>
            <person name="Henrissat B."/>
            <person name="Grigoriev I.V."/>
            <person name="Hibbett D.S."/>
            <person name="Martin F."/>
        </authorList>
    </citation>
    <scope>NUCLEOTIDE SEQUENCE [LARGE SCALE GENOMIC DNA]</scope>
    <source>
        <strain evidence="23 24">MD-312</strain>
    </source>
</reference>
<evidence type="ECO:0000256" key="17">
    <source>
        <dbReference type="ARBA" id="ARBA00048659"/>
    </source>
</evidence>
<evidence type="ECO:0000256" key="4">
    <source>
        <dbReference type="ARBA" id="ARBA00022527"/>
    </source>
</evidence>
<comment type="subcellular location">
    <subcellularLocation>
        <location evidence="2">Membrane</location>
        <topology evidence="2">Single-pass membrane protein</topology>
    </subcellularLocation>
</comment>
<dbReference type="GO" id="GO:1990604">
    <property type="term" value="C:IRE1-TRAF2-ASK1 complex"/>
    <property type="evidence" value="ECO:0007669"/>
    <property type="project" value="TreeGrafter"/>
</dbReference>
<evidence type="ECO:0000256" key="2">
    <source>
        <dbReference type="ARBA" id="ARBA00004167"/>
    </source>
</evidence>
<dbReference type="HOGENOM" id="CLU_004875_2_1_1"/>
<dbReference type="PANTHER" id="PTHR13954">
    <property type="entry name" value="IRE1-RELATED"/>
    <property type="match status" value="1"/>
</dbReference>
<dbReference type="InterPro" id="IPR045133">
    <property type="entry name" value="IRE1/2-like"/>
</dbReference>
<dbReference type="PROSITE" id="PS00108">
    <property type="entry name" value="PROTEIN_KINASE_ST"/>
    <property type="match status" value="1"/>
</dbReference>
<dbReference type="EMBL" id="KN839850">
    <property type="protein sequence ID" value="KIJ63631.1"/>
    <property type="molecule type" value="Genomic_DNA"/>
</dbReference>
<dbReference type="FunFam" id="3.30.200.20:FF:000077">
    <property type="entry name" value="Putative Serine/threonine-protein kinase/endoribonuclease IRE1"/>
    <property type="match status" value="1"/>
</dbReference>
<evidence type="ECO:0000256" key="14">
    <source>
        <dbReference type="ARBA" id="ARBA00022989"/>
    </source>
</evidence>
<evidence type="ECO:0000259" key="21">
    <source>
        <dbReference type="PROSITE" id="PS50011"/>
    </source>
</evidence>
<feature type="compositionally biased region" description="Basic and acidic residues" evidence="19">
    <location>
        <begin position="724"/>
        <end position="748"/>
    </location>
</feature>
<feature type="domain" description="KEN" evidence="22">
    <location>
        <begin position="1076"/>
        <end position="1208"/>
    </location>
</feature>
<keyword evidence="8 20" id="KW-0732">Signal</keyword>
<keyword evidence="11" id="KW-0378">Hydrolase</keyword>
<evidence type="ECO:0000256" key="15">
    <source>
        <dbReference type="ARBA" id="ARBA00023136"/>
    </source>
</evidence>
<dbReference type="GO" id="GO:0004674">
    <property type="term" value="F:protein serine/threonine kinase activity"/>
    <property type="evidence" value="ECO:0007669"/>
    <property type="project" value="UniProtKB-KW"/>
</dbReference>
<evidence type="ECO:0000313" key="24">
    <source>
        <dbReference type="Proteomes" id="UP000053820"/>
    </source>
</evidence>
<evidence type="ECO:0000256" key="18">
    <source>
        <dbReference type="ARBA" id="ARBA00048977"/>
    </source>
</evidence>
<dbReference type="Pfam" id="PF00069">
    <property type="entry name" value="Pkinase"/>
    <property type="match status" value="1"/>
</dbReference>
<evidence type="ECO:0000256" key="8">
    <source>
        <dbReference type="ARBA" id="ARBA00022729"/>
    </source>
</evidence>
<keyword evidence="12" id="KW-0067">ATP-binding</keyword>
<sequence>MRLMWYLTTFLLFLAALCLAETVTLGRSAINGALSTATAALDPRTFASARIPRSVPSKHTLGEDEEDFNLLDIVLVASVDGRFHAINRTSGQKLWSMSTATRDIPSSLAPLVRTKHATFDPDLTDDDDAHQELYIIEPQSGDIYVMATPTSPLQPLSFSMSQLVEMSPFKFAREDDERVFVGKKETSLLSIELETGKVKAINAECPWDPFEDFSSKEDIDLDELEEFASKKEKFTPTEIFIGRTDYHVSIYTRSTSPSGRRPPVQNLSFSAYGPNMQDNTAQATYRRTADNTYIESFPNGKILSFKARNNDSIDPYARRDSQVLWALSFDSPIVAVFDVLRSSRRQDPFVLMQPRPAISDILQGFDGPSNPQLGSLYDPDMAYVGLVGETGSLFVMGNDRFPLITFGDTEYSPNSRVIDPPPSSDTRRDFPDKIDSVTKYRKLLQLCEESPFDKQCLIGKRRLDASSLNIRQLPGVPSVELPPGLGLGSNSAIDAEESLPRLADTSDNTSTIVPSWIWPPGSTVTRGAKTIGEGLKVSALGSVLLAMVFGSTWFFRDRLPLGRLHPWLPQLTPEMKGVAPPTASMSSSAAIMTLPDAPAPTIPPLSSVPNGDTPDISVPEVSAALLPSSPTPVANDDPPQPAPTPDSPRPIVQFAEPFEIPSETPDSPVPPQQTPDPNDAEESDREGDAGATPKKRKAPRRRRGKKGKGGGAGANGTIDDTEGERDGLEGGGDSKEEKEVVGDGRTPETDPPASATLIVQSTPKVVAPSLVVSDTILGFGSHGTVVFQGSLQGRAVAVKRLLQDFVTLASREVSILQESDDHPNVIRYYYQEAHANFLYIALELCPASLAEVIESPDQYRDISVGFDPKKALRQIASGLRHLHSLKIIHRDIKPQNILISGPKKGVAGKDGGRRMLISDFGLCKKLEVDQTSFLPTAHGAQAAGTVGWRAPELLRGEVKLDDAINDDTSQSSRGSTSTVNGGSSSTTKTTRLTKSVDIFALGCLFYYVLTNGQHPFGDRFEREVNIIRNVKCLEGLERFGEEGSEGVDLIGKMLDPEACNRPDTTSILLHPFFWDPSRRLTFLQDASDRFEIMCRDPRDANLITLETRAFEIVGHDWHARLDKVFIENLGKFRKYDGRSVQDLLRALRNKKHHYQDLPEHVKRNLGPMPEGFLAYFTRRFPRLFMHVHGVISETTLCRESMFRGYFELSES</sequence>
<dbReference type="AlphaFoldDB" id="A0A0C9WE59"/>
<feature type="compositionally biased region" description="Low complexity" evidence="19">
    <location>
        <begin position="971"/>
        <end position="988"/>
    </location>
</feature>
<dbReference type="Gene3D" id="1.20.1440.180">
    <property type="entry name" value="KEN domain"/>
    <property type="match status" value="1"/>
</dbReference>
<evidence type="ECO:0000256" key="6">
    <source>
        <dbReference type="ARBA" id="ARBA00022692"/>
    </source>
</evidence>
<evidence type="ECO:0000256" key="5">
    <source>
        <dbReference type="ARBA" id="ARBA00022679"/>
    </source>
</evidence>
<keyword evidence="7" id="KW-0479">Metal-binding</keyword>
<evidence type="ECO:0000259" key="22">
    <source>
        <dbReference type="PROSITE" id="PS51392"/>
    </source>
</evidence>
<proteinExistence type="predicted"/>
<feature type="signal peptide" evidence="20">
    <location>
        <begin position="1"/>
        <end position="20"/>
    </location>
</feature>
<keyword evidence="4" id="KW-0723">Serine/threonine-protein kinase</keyword>
<dbReference type="SMART" id="SM00580">
    <property type="entry name" value="PUG"/>
    <property type="match status" value="1"/>
</dbReference>
<evidence type="ECO:0000256" key="16">
    <source>
        <dbReference type="ARBA" id="ARBA00023180"/>
    </source>
</evidence>
<dbReference type="PROSITE" id="PS51392">
    <property type="entry name" value="KEN"/>
    <property type="match status" value="1"/>
</dbReference>
<evidence type="ECO:0000256" key="7">
    <source>
        <dbReference type="ARBA" id="ARBA00022723"/>
    </source>
</evidence>
<dbReference type="Proteomes" id="UP000053820">
    <property type="component" value="Unassembled WGS sequence"/>
</dbReference>
<dbReference type="GO" id="GO:0036498">
    <property type="term" value="P:IRE1-mediated unfolded protein response"/>
    <property type="evidence" value="ECO:0007669"/>
    <property type="project" value="TreeGrafter"/>
</dbReference>
<keyword evidence="9" id="KW-0547">Nucleotide-binding</keyword>
<gene>
    <name evidence="23" type="ORF">HYDPIDRAFT_113122</name>
</gene>